<evidence type="ECO:0000256" key="1">
    <source>
        <dbReference type="SAM" id="MobiDB-lite"/>
    </source>
</evidence>
<protein>
    <submittedName>
        <fullName evidence="2">Uncharacterized protein</fullName>
    </submittedName>
</protein>
<dbReference type="AlphaFoldDB" id="A0A5A8DS24"/>
<name>A0A5A8DS24_CAFRO</name>
<organism evidence="2 3">
    <name type="scientific">Cafeteria roenbergensis</name>
    <name type="common">Marine flagellate</name>
    <dbReference type="NCBI Taxonomy" id="33653"/>
    <lineage>
        <taxon>Eukaryota</taxon>
        <taxon>Sar</taxon>
        <taxon>Stramenopiles</taxon>
        <taxon>Bigyra</taxon>
        <taxon>Opalozoa</taxon>
        <taxon>Bicosoecida</taxon>
        <taxon>Cafeteriaceae</taxon>
        <taxon>Cafeteria</taxon>
    </lineage>
</organism>
<reference evidence="2 3" key="1">
    <citation type="submission" date="2019-07" db="EMBL/GenBank/DDBJ databases">
        <title>Genomes of Cafeteria roenbergensis.</title>
        <authorList>
            <person name="Fischer M.G."/>
            <person name="Hackl T."/>
            <person name="Roman M."/>
        </authorList>
    </citation>
    <scope>NUCLEOTIDE SEQUENCE [LARGE SCALE GENOMIC DNA]</scope>
    <source>
        <strain evidence="2 3">E4-10P</strain>
    </source>
</reference>
<dbReference type="EMBL" id="VLTO01000086">
    <property type="protein sequence ID" value="KAA0166640.1"/>
    <property type="molecule type" value="Genomic_DNA"/>
</dbReference>
<dbReference type="Proteomes" id="UP000322899">
    <property type="component" value="Unassembled WGS sequence"/>
</dbReference>
<sequence>MVRIIGPGKNCRAESRGAAPHTRAPGPRGRALAASNPYQSARPDWPAACGPLLWRWSFWRSARRLSQWTAPSAPYLSWRPTR</sequence>
<evidence type="ECO:0000313" key="3">
    <source>
        <dbReference type="Proteomes" id="UP000322899"/>
    </source>
</evidence>
<feature type="compositionally biased region" description="Low complexity" evidence="1">
    <location>
        <begin position="23"/>
        <end position="34"/>
    </location>
</feature>
<accession>A0A5A8DS24</accession>
<gene>
    <name evidence="2" type="ORF">FNF27_07470</name>
</gene>
<comment type="caution">
    <text evidence="2">The sequence shown here is derived from an EMBL/GenBank/DDBJ whole genome shotgun (WGS) entry which is preliminary data.</text>
</comment>
<proteinExistence type="predicted"/>
<feature type="region of interest" description="Disordered" evidence="1">
    <location>
        <begin position="1"/>
        <end position="41"/>
    </location>
</feature>
<evidence type="ECO:0000313" key="2">
    <source>
        <dbReference type="EMBL" id="KAA0166640.1"/>
    </source>
</evidence>